<evidence type="ECO:0000313" key="3">
    <source>
        <dbReference type="EMBL" id="PRX97298.1"/>
    </source>
</evidence>
<feature type="transmembrane region" description="Helical" evidence="2">
    <location>
        <begin position="526"/>
        <end position="545"/>
    </location>
</feature>
<feature type="coiled-coil region" evidence="1">
    <location>
        <begin position="407"/>
        <end position="441"/>
    </location>
</feature>
<evidence type="ECO:0000256" key="1">
    <source>
        <dbReference type="SAM" id="Coils"/>
    </source>
</evidence>
<keyword evidence="2" id="KW-0472">Membrane</keyword>
<sequence>MSESDVTVGYRKATPVWPGQSAEVAEAESEELWLLRRFEPVLAYTRGERFFPTDVDGYVRQCSLWRDTAGRGEEEVVPAGQLTLDRLAGARGEWPGTRLHLRFVQKATLREEAQQWRATSMIARTGRLAAVGLMTRVLDVLMRISLLVRGKVPVGLAAAAATRYRERLDEGHCTYYGRVSRDGGYVVLQYWFFYAMNDWRSTFGGVNDHEADWEMVTVYLATAEDGEPRPAWVGISSHEYTGDDLRRRWDDPDLHREGEHPVVFVGAGSHSGQVLPGDYLIAVDPASLRGAIAFSRRLKERLFPWTRRAGAGRRGIGIPFVDYARGDGRRVGPGGDRPWHPVVIDDSTPWVVGFRGLWGRDTRDWLDGERAPTGPRYERDGRVRFAWRDPLGWTGLQKVAPDPAADRRTLANQVERLEQEVAEADKEIAGKREEVRRLSALAASLERYPHTRERGRELRAEVDAAERALAAVYEHRAGLAEERAVHLAALEAVPGGVPAGEPQAHLKAPHVPYAVGHQRYTRFLRIWAALSTPLLILAFAVILAVPGPTPLATLAGVVLAFAAIEAIARGKLLGFLTALATLAVIAGVLAGVVFAFMLNWRVALLIPLFLAVVLLLVVNVRDLLSK</sequence>
<feature type="transmembrane region" description="Helical" evidence="2">
    <location>
        <begin position="602"/>
        <end position="620"/>
    </location>
</feature>
<organism evidence="3 4">
    <name type="scientific">Allonocardiopsis opalescens</name>
    <dbReference type="NCBI Taxonomy" id="1144618"/>
    <lineage>
        <taxon>Bacteria</taxon>
        <taxon>Bacillati</taxon>
        <taxon>Actinomycetota</taxon>
        <taxon>Actinomycetes</taxon>
        <taxon>Streptosporangiales</taxon>
        <taxon>Allonocardiopsis</taxon>
    </lineage>
</organism>
<gene>
    <name evidence="3" type="ORF">CLV72_106335</name>
</gene>
<dbReference type="AlphaFoldDB" id="A0A2T0Q0I6"/>
<evidence type="ECO:0000256" key="2">
    <source>
        <dbReference type="SAM" id="Phobius"/>
    </source>
</evidence>
<comment type="caution">
    <text evidence="3">The sequence shown here is derived from an EMBL/GenBank/DDBJ whole genome shotgun (WGS) entry which is preliminary data.</text>
</comment>
<keyword evidence="2" id="KW-1133">Transmembrane helix</keyword>
<dbReference type="Proteomes" id="UP000237846">
    <property type="component" value="Unassembled WGS sequence"/>
</dbReference>
<keyword evidence="4" id="KW-1185">Reference proteome</keyword>
<name>A0A2T0Q0I6_9ACTN</name>
<keyword evidence="2" id="KW-0812">Transmembrane</keyword>
<feature type="transmembrane region" description="Helical" evidence="2">
    <location>
        <begin position="551"/>
        <end position="568"/>
    </location>
</feature>
<feature type="transmembrane region" description="Helical" evidence="2">
    <location>
        <begin position="575"/>
        <end position="596"/>
    </location>
</feature>
<keyword evidence="1" id="KW-0175">Coiled coil</keyword>
<accession>A0A2T0Q0I6</accession>
<reference evidence="3 4" key="1">
    <citation type="submission" date="2018-03" db="EMBL/GenBank/DDBJ databases">
        <title>Genomic Encyclopedia of Archaeal and Bacterial Type Strains, Phase II (KMG-II): from individual species to whole genera.</title>
        <authorList>
            <person name="Goeker M."/>
        </authorList>
    </citation>
    <scope>NUCLEOTIDE SEQUENCE [LARGE SCALE GENOMIC DNA]</scope>
    <source>
        <strain evidence="3 4">DSM 45601</strain>
    </source>
</reference>
<proteinExistence type="predicted"/>
<dbReference type="EMBL" id="PVZC01000006">
    <property type="protein sequence ID" value="PRX97298.1"/>
    <property type="molecule type" value="Genomic_DNA"/>
</dbReference>
<protein>
    <submittedName>
        <fullName evidence="3">Uncharacterized protein</fullName>
    </submittedName>
</protein>
<dbReference type="PANTHER" id="PTHR48174">
    <property type="entry name" value="DUF946 FAMILY PROTEIN"/>
    <property type="match status" value="1"/>
</dbReference>
<dbReference type="PANTHER" id="PTHR48174:SF5">
    <property type="entry name" value="VACUOLAR PROTEIN SORTING-ASSOCIATED PROTEIN 62"/>
    <property type="match status" value="1"/>
</dbReference>
<evidence type="ECO:0000313" key="4">
    <source>
        <dbReference type="Proteomes" id="UP000237846"/>
    </source>
</evidence>